<keyword evidence="2" id="KW-1185">Reference proteome</keyword>
<dbReference type="Proteomes" id="UP000299102">
    <property type="component" value="Unassembled WGS sequence"/>
</dbReference>
<evidence type="ECO:0000313" key="1">
    <source>
        <dbReference type="EMBL" id="GBP55118.1"/>
    </source>
</evidence>
<protein>
    <submittedName>
        <fullName evidence="1">Uncharacterized protein</fullName>
    </submittedName>
</protein>
<comment type="caution">
    <text evidence="1">The sequence shown here is derived from an EMBL/GenBank/DDBJ whole genome shotgun (WGS) entry which is preliminary data.</text>
</comment>
<gene>
    <name evidence="1" type="ORF">EVAR_37998_1</name>
</gene>
<organism evidence="1 2">
    <name type="scientific">Eumeta variegata</name>
    <name type="common">Bagworm moth</name>
    <name type="synonym">Eumeta japonica</name>
    <dbReference type="NCBI Taxonomy" id="151549"/>
    <lineage>
        <taxon>Eukaryota</taxon>
        <taxon>Metazoa</taxon>
        <taxon>Ecdysozoa</taxon>
        <taxon>Arthropoda</taxon>
        <taxon>Hexapoda</taxon>
        <taxon>Insecta</taxon>
        <taxon>Pterygota</taxon>
        <taxon>Neoptera</taxon>
        <taxon>Endopterygota</taxon>
        <taxon>Lepidoptera</taxon>
        <taxon>Glossata</taxon>
        <taxon>Ditrysia</taxon>
        <taxon>Tineoidea</taxon>
        <taxon>Psychidae</taxon>
        <taxon>Oiketicinae</taxon>
        <taxon>Eumeta</taxon>
    </lineage>
</organism>
<reference evidence="1 2" key="1">
    <citation type="journal article" date="2019" name="Commun. Biol.">
        <title>The bagworm genome reveals a unique fibroin gene that provides high tensile strength.</title>
        <authorList>
            <person name="Kono N."/>
            <person name="Nakamura H."/>
            <person name="Ohtoshi R."/>
            <person name="Tomita M."/>
            <person name="Numata K."/>
            <person name="Arakawa K."/>
        </authorList>
    </citation>
    <scope>NUCLEOTIDE SEQUENCE [LARGE SCALE GENOMIC DNA]</scope>
</reference>
<accession>A0A4C1WUL7</accession>
<evidence type="ECO:0000313" key="2">
    <source>
        <dbReference type="Proteomes" id="UP000299102"/>
    </source>
</evidence>
<name>A0A4C1WUL7_EUMVA</name>
<proteinExistence type="predicted"/>
<sequence>MNAIEAIVVYRVVPFGNAWSPYDLSGNSGGATPLVDVSDIRFATPLWTSAAKVCETSLITCRQNFFVCEAPSGARPSAVADVADA</sequence>
<dbReference type="EMBL" id="BGZK01000661">
    <property type="protein sequence ID" value="GBP55118.1"/>
    <property type="molecule type" value="Genomic_DNA"/>
</dbReference>
<dbReference type="AlphaFoldDB" id="A0A4C1WUL7"/>